<dbReference type="GO" id="GO:0003949">
    <property type="term" value="F:1-(5-phosphoribosyl)-5-[(5-phosphoribosylamino)methylideneamino]imidazole-4-carboxamide isomerase activity"/>
    <property type="evidence" value="ECO:0007669"/>
    <property type="project" value="UniProtKB-UniRule"/>
</dbReference>
<evidence type="ECO:0000256" key="4">
    <source>
        <dbReference type="ARBA" id="ARBA00009667"/>
    </source>
</evidence>
<dbReference type="InterPro" id="IPR013785">
    <property type="entry name" value="Aldolase_TIM"/>
</dbReference>
<evidence type="ECO:0000313" key="12">
    <source>
        <dbReference type="EMBL" id="GAO30925.1"/>
    </source>
</evidence>
<dbReference type="InterPro" id="IPR023016">
    <property type="entry name" value="HisA/PriA"/>
</dbReference>
<dbReference type="InterPro" id="IPR044524">
    <property type="entry name" value="Isoase_HisA-like"/>
</dbReference>
<evidence type="ECO:0000256" key="3">
    <source>
        <dbReference type="ARBA" id="ARBA00005133"/>
    </source>
</evidence>
<dbReference type="Gene3D" id="3.20.20.70">
    <property type="entry name" value="Aldolase class I"/>
    <property type="match status" value="1"/>
</dbReference>
<comment type="subcellular location">
    <subcellularLocation>
        <location evidence="2 9 11">Cytoplasm</location>
    </subcellularLocation>
</comment>
<sequence>MTPPSKKIELIPAIDIIDGQCVRLSKGDYDTKKIYNENPLEVALEFEHHGIQRLHVVDLDGAKAGRIINHRVLEKLATKTSLTIDFGGGLKSTSDLKIAFESGAQMVTGGSIAVKNPDEFTSWIDQYGSDKIILGSDVKDRNIAISGWLETSELDLFEFLNDYQSKGITQTICTDISKDGMLAGPSIPLYQEILARFPDLYLIASGGVSHMRDIEALQEAGVPAVIFGKAIYEGRIRMTDIEKLLR</sequence>
<dbReference type="EC" id="5.3.1.16" evidence="9 11"/>
<keyword evidence="5 9" id="KW-0963">Cytoplasm</keyword>
<dbReference type="InterPro" id="IPR006063">
    <property type="entry name" value="HisA_bact_arch"/>
</dbReference>
<reference evidence="12 13" key="1">
    <citation type="journal article" date="2015" name="Microbes Environ.">
        <title>Distribution and evolution of nitrogen fixation genes in the phylum bacteroidetes.</title>
        <authorList>
            <person name="Inoue J."/>
            <person name="Oshima K."/>
            <person name="Suda W."/>
            <person name="Sakamoto M."/>
            <person name="Iino T."/>
            <person name="Noda S."/>
            <person name="Hongoh Y."/>
            <person name="Hattori M."/>
            <person name="Ohkuma M."/>
        </authorList>
    </citation>
    <scope>NUCLEOTIDE SEQUENCE [LARGE SCALE GENOMIC DNA]</scope>
    <source>
        <strain evidence="12">JCM 15548</strain>
    </source>
</reference>
<evidence type="ECO:0000256" key="7">
    <source>
        <dbReference type="ARBA" id="ARBA00023102"/>
    </source>
</evidence>
<dbReference type="GO" id="GO:0000105">
    <property type="term" value="P:L-histidine biosynthetic process"/>
    <property type="evidence" value="ECO:0007669"/>
    <property type="project" value="UniProtKB-UniRule"/>
</dbReference>
<dbReference type="GO" id="GO:0000162">
    <property type="term" value="P:L-tryptophan biosynthetic process"/>
    <property type="evidence" value="ECO:0007669"/>
    <property type="project" value="TreeGrafter"/>
</dbReference>
<feature type="active site" description="Proton donor" evidence="9">
    <location>
        <position position="137"/>
    </location>
</feature>
<dbReference type="SUPFAM" id="SSF51366">
    <property type="entry name" value="Ribulose-phoshate binding barrel"/>
    <property type="match status" value="1"/>
</dbReference>
<dbReference type="AlphaFoldDB" id="A0A0E9M1B9"/>
<evidence type="ECO:0000256" key="11">
    <source>
        <dbReference type="RuleBase" id="RU003658"/>
    </source>
</evidence>
<comment type="pathway">
    <text evidence="3 9 11">Amino-acid biosynthesis; L-histidine biosynthesis; L-histidine from 5-phospho-alpha-D-ribose 1-diphosphate: step 4/9.</text>
</comment>
<proteinExistence type="inferred from homology"/>
<dbReference type="RefSeq" id="WP_062126458.1">
    <property type="nucleotide sequence ID" value="NZ_BAZW01000034.1"/>
</dbReference>
<evidence type="ECO:0000256" key="5">
    <source>
        <dbReference type="ARBA" id="ARBA00022490"/>
    </source>
</evidence>
<evidence type="ECO:0000313" key="13">
    <source>
        <dbReference type="Proteomes" id="UP000032900"/>
    </source>
</evidence>
<dbReference type="Proteomes" id="UP000032900">
    <property type="component" value="Unassembled WGS sequence"/>
</dbReference>
<evidence type="ECO:0000256" key="8">
    <source>
        <dbReference type="ARBA" id="ARBA00023235"/>
    </source>
</evidence>
<name>A0A0E9M1B9_9BACT</name>
<dbReference type="GO" id="GO:0005737">
    <property type="term" value="C:cytoplasm"/>
    <property type="evidence" value="ECO:0007669"/>
    <property type="project" value="UniProtKB-SubCell"/>
</dbReference>
<dbReference type="STRING" id="1236989.JCM15548_13247"/>
<protein>
    <recommendedName>
        <fullName evidence="9 11">1-(5-phosphoribosyl)-5-[(5-phosphoribosylamino)methylideneamino] imidazole-4-carboxamide isomerase</fullName>
        <ecNumber evidence="9 11">5.3.1.16</ecNumber>
    </recommendedName>
    <alternativeName>
        <fullName evidence="9">Phosphoribosylformimino-5-aminoimidazole carboxamide ribotide isomerase</fullName>
    </alternativeName>
</protein>
<evidence type="ECO:0000256" key="10">
    <source>
        <dbReference type="RuleBase" id="RU003657"/>
    </source>
</evidence>
<keyword evidence="6 9" id="KW-0028">Amino-acid biosynthesis</keyword>
<dbReference type="HAMAP" id="MF_01014">
    <property type="entry name" value="HisA"/>
    <property type="match status" value="1"/>
</dbReference>
<comment type="catalytic activity">
    <reaction evidence="1 9 11">
        <text>1-(5-phospho-beta-D-ribosyl)-5-[(5-phospho-beta-D-ribosylamino)methylideneamino]imidazole-4-carboxamide = 5-[(5-phospho-1-deoxy-D-ribulos-1-ylimino)methylamino]-1-(5-phospho-beta-D-ribosyl)imidazole-4-carboxamide</text>
        <dbReference type="Rhea" id="RHEA:15469"/>
        <dbReference type="ChEBI" id="CHEBI:58435"/>
        <dbReference type="ChEBI" id="CHEBI:58525"/>
        <dbReference type="EC" id="5.3.1.16"/>
    </reaction>
</comment>
<organism evidence="12 13">
    <name type="scientific">Geofilum rubicundum JCM 15548</name>
    <dbReference type="NCBI Taxonomy" id="1236989"/>
    <lineage>
        <taxon>Bacteria</taxon>
        <taxon>Pseudomonadati</taxon>
        <taxon>Bacteroidota</taxon>
        <taxon>Bacteroidia</taxon>
        <taxon>Marinilabiliales</taxon>
        <taxon>Marinilabiliaceae</taxon>
        <taxon>Geofilum</taxon>
    </lineage>
</organism>
<keyword evidence="13" id="KW-1185">Reference proteome</keyword>
<dbReference type="EMBL" id="BAZW01000034">
    <property type="protein sequence ID" value="GAO30925.1"/>
    <property type="molecule type" value="Genomic_DNA"/>
</dbReference>
<evidence type="ECO:0000256" key="6">
    <source>
        <dbReference type="ARBA" id="ARBA00022605"/>
    </source>
</evidence>
<evidence type="ECO:0000256" key="9">
    <source>
        <dbReference type="HAMAP-Rule" id="MF_01014"/>
    </source>
</evidence>
<dbReference type="PANTHER" id="PTHR43090">
    <property type="entry name" value="1-(5-PHOSPHORIBOSYL)-5-[(5-PHOSPHORIBOSYLAMINO)METHYLIDENEAMINO] IMIDAZOLE-4-CARBOXAMIDE ISOMERASE"/>
    <property type="match status" value="1"/>
</dbReference>
<keyword evidence="7 9" id="KW-0368">Histidine biosynthesis</keyword>
<feature type="active site" description="Proton acceptor" evidence="9">
    <location>
        <position position="15"/>
    </location>
</feature>
<comment type="similarity">
    <text evidence="4 9 10">Belongs to the HisA/HisF family.</text>
</comment>
<dbReference type="InterPro" id="IPR011060">
    <property type="entry name" value="RibuloseP-bd_barrel"/>
</dbReference>
<keyword evidence="8 9" id="KW-0413">Isomerase</keyword>
<accession>A0A0E9M1B9</accession>
<dbReference type="CDD" id="cd04732">
    <property type="entry name" value="HisA"/>
    <property type="match status" value="1"/>
</dbReference>
<evidence type="ECO:0000256" key="1">
    <source>
        <dbReference type="ARBA" id="ARBA00000901"/>
    </source>
</evidence>
<dbReference type="NCBIfam" id="TIGR00007">
    <property type="entry name" value="1-(5-phosphoribosyl)-5-[(5-phosphoribosylamino)methylideneamino]imidazole-4-carboxamide isomerase"/>
    <property type="match status" value="1"/>
</dbReference>
<dbReference type="FunFam" id="3.20.20.70:FF:000009">
    <property type="entry name" value="1-(5-phosphoribosyl)-5-[(5-phosphoribosylamino)methylideneamino] imidazole-4-carboxamide isomerase"/>
    <property type="match status" value="1"/>
</dbReference>
<dbReference type="InterPro" id="IPR006062">
    <property type="entry name" value="His_biosynth"/>
</dbReference>
<evidence type="ECO:0000256" key="2">
    <source>
        <dbReference type="ARBA" id="ARBA00004496"/>
    </source>
</evidence>
<dbReference type="Pfam" id="PF00977">
    <property type="entry name" value="His_biosynth"/>
    <property type="match status" value="1"/>
</dbReference>
<dbReference type="OrthoDB" id="9807749at2"/>
<comment type="caution">
    <text evidence="12">The sequence shown here is derived from an EMBL/GenBank/DDBJ whole genome shotgun (WGS) entry which is preliminary data.</text>
</comment>
<gene>
    <name evidence="9" type="primary">hisA</name>
    <name evidence="12" type="ORF">JCM15548_13247</name>
</gene>
<dbReference type="UniPathway" id="UPA00031">
    <property type="reaction ID" value="UER00009"/>
</dbReference>
<dbReference type="PANTHER" id="PTHR43090:SF2">
    <property type="entry name" value="1-(5-PHOSPHORIBOSYL)-5-[(5-PHOSPHORIBOSYLAMINO)METHYLIDENEAMINO] IMIDAZOLE-4-CARBOXAMIDE ISOMERASE"/>
    <property type="match status" value="1"/>
</dbReference>